<organism evidence="9 10">
    <name type="scientific">Dioszegia hungarica</name>
    <dbReference type="NCBI Taxonomy" id="4972"/>
    <lineage>
        <taxon>Eukaryota</taxon>
        <taxon>Fungi</taxon>
        <taxon>Dikarya</taxon>
        <taxon>Basidiomycota</taxon>
        <taxon>Agaricomycotina</taxon>
        <taxon>Tremellomycetes</taxon>
        <taxon>Tremellales</taxon>
        <taxon>Bulleribasidiaceae</taxon>
        <taxon>Dioszegia</taxon>
    </lineage>
</organism>
<dbReference type="GO" id="GO:0006491">
    <property type="term" value="P:N-glycan processing"/>
    <property type="evidence" value="ECO:0007669"/>
    <property type="project" value="TreeGrafter"/>
</dbReference>
<dbReference type="AlphaFoldDB" id="A0AA38H3P1"/>
<keyword evidence="3" id="KW-0256">Endoplasmic reticulum</keyword>
<dbReference type="InterPro" id="IPR028146">
    <property type="entry name" value="PRKCSH_N"/>
</dbReference>
<feature type="compositionally biased region" description="Basic and acidic residues" evidence="6">
    <location>
        <begin position="318"/>
        <end position="334"/>
    </location>
</feature>
<proteinExistence type="predicted"/>
<dbReference type="PANTHER" id="PTHR12630:SF1">
    <property type="entry name" value="GLUCOSIDASE 2 SUBUNIT BETA"/>
    <property type="match status" value="1"/>
</dbReference>
<dbReference type="InterPro" id="IPR039794">
    <property type="entry name" value="Gtb1-like"/>
</dbReference>
<dbReference type="InterPro" id="IPR002172">
    <property type="entry name" value="LDrepeatLR_classA_rpt"/>
</dbReference>
<reference evidence="9" key="1">
    <citation type="journal article" date="2022" name="G3 (Bethesda)">
        <title>High quality genome of the basidiomycete yeast Dioszegia hungarica PDD-24b-2 isolated from cloud water.</title>
        <authorList>
            <person name="Jarrige D."/>
            <person name="Haridas S."/>
            <person name="Bleykasten-Grosshans C."/>
            <person name="Joly M."/>
            <person name="Nadalig T."/>
            <person name="Sancelme M."/>
            <person name="Vuilleumier S."/>
            <person name="Grigoriev I.V."/>
            <person name="Amato P."/>
            <person name="Bringel F."/>
        </authorList>
    </citation>
    <scope>NUCLEOTIDE SEQUENCE</scope>
    <source>
        <strain evidence="9">PDD-24b-2</strain>
    </source>
</reference>
<dbReference type="InterPro" id="IPR036055">
    <property type="entry name" value="LDL_receptor-like_sf"/>
</dbReference>
<evidence type="ECO:0000259" key="8">
    <source>
        <dbReference type="PROSITE" id="PS51914"/>
    </source>
</evidence>
<gene>
    <name evidence="9" type="ORF">MKK02DRAFT_34878</name>
</gene>
<accession>A0AA38H3P1</accession>
<protein>
    <recommendedName>
        <fullName evidence="1">Glucosidase 2 subunit beta</fullName>
    </recommendedName>
</protein>
<dbReference type="InterPro" id="IPR044865">
    <property type="entry name" value="MRH_dom"/>
</dbReference>
<dbReference type="SUPFAM" id="SSF57424">
    <property type="entry name" value="LDL receptor-like module"/>
    <property type="match status" value="1"/>
</dbReference>
<sequence length="598" mass="65419">MVAPPKKPAGMRSSRSSVRLIALGLVAAGSVLALEPPSASIRGLDPALLHLYSANSTHFHCLGDSHPIPLSAVNDDYCDCPDGSDEPGTSACEGRGDGATTFYCKNEGHVPGVVILGRVNDGLCDDECCDGSDEWATGACPDRCVEIGKAHRAHVAAEAQTRKTGAKIRGTYIKHAKTEQKRLEDDLAKKRDEVSEKEQEVERLRVILEGVEAKSHEELEKRKESSIFQTLLAQRTLLIRLRSDHKRIQKELDEMRNILDDLRKGYNPNYQDMAVKAAVVGYEELTGLSTSTASDTATDGDSEAGTEGAEGIEESEADKEAVQAEQKEEVERVSEWELDQAERKDLEGLLLEDMDTKSAVVDDEEGSTGLLYKIDEYIPDFLFESFDMARETLAEWLVKLGIFGKVAKLATGSGGSDAPHTAAARTKHTDALNDLNRVKREISSTQETLTKLQGVEYGREGEWKKLDGTCVEKISGDYTYELCFFGSATQKSNKDYSSNHLGGYSQWNLAAEAGSYDYYSEMSYRNGAKCWNGPNRSVDVIFSCGTKNELLSVSEPEKCEYRFKVTSPAMCWPAEAGAGAGEEGPGAMILAQKGKEEL</sequence>
<evidence type="ECO:0000256" key="4">
    <source>
        <dbReference type="ARBA" id="ARBA00023157"/>
    </source>
</evidence>
<feature type="compositionally biased region" description="Acidic residues" evidence="6">
    <location>
        <begin position="298"/>
        <end position="317"/>
    </location>
</feature>
<evidence type="ECO:0000313" key="10">
    <source>
        <dbReference type="Proteomes" id="UP001164286"/>
    </source>
</evidence>
<dbReference type="GeneID" id="77728238"/>
<keyword evidence="4" id="KW-1015">Disulfide bond</keyword>
<dbReference type="SUPFAM" id="SSF50911">
    <property type="entry name" value="Mannose 6-phosphate receptor domain"/>
    <property type="match status" value="1"/>
</dbReference>
<feature type="signal peptide" evidence="7">
    <location>
        <begin position="1"/>
        <end position="33"/>
    </location>
</feature>
<dbReference type="PROSITE" id="PS51914">
    <property type="entry name" value="MRH"/>
    <property type="match status" value="1"/>
</dbReference>
<dbReference type="EMBL" id="JAKWFO010000011">
    <property type="protein sequence ID" value="KAI9633185.1"/>
    <property type="molecule type" value="Genomic_DNA"/>
</dbReference>
<feature type="region of interest" description="Disordered" evidence="6">
    <location>
        <begin position="289"/>
        <end position="334"/>
    </location>
</feature>
<name>A0AA38H3P1_9TREE</name>
<dbReference type="Pfam" id="PF12999">
    <property type="entry name" value="PRKCSH-like"/>
    <property type="match status" value="1"/>
</dbReference>
<dbReference type="CDD" id="cd00112">
    <property type="entry name" value="LDLa"/>
    <property type="match status" value="1"/>
</dbReference>
<evidence type="ECO:0000313" key="9">
    <source>
        <dbReference type="EMBL" id="KAI9633185.1"/>
    </source>
</evidence>
<dbReference type="Proteomes" id="UP001164286">
    <property type="component" value="Unassembled WGS sequence"/>
</dbReference>
<feature type="coiled-coil region" evidence="5">
    <location>
        <begin position="173"/>
        <end position="214"/>
    </location>
</feature>
<dbReference type="Gene3D" id="2.70.130.10">
    <property type="entry name" value="Mannose-6-phosphate receptor binding domain"/>
    <property type="match status" value="1"/>
</dbReference>
<dbReference type="PANTHER" id="PTHR12630">
    <property type="entry name" value="N-LINKED OLIGOSACCHARIDE PROCESSING"/>
    <property type="match status" value="1"/>
</dbReference>
<evidence type="ECO:0000256" key="5">
    <source>
        <dbReference type="SAM" id="Coils"/>
    </source>
</evidence>
<feature type="domain" description="MRH" evidence="8">
    <location>
        <begin position="443"/>
        <end position="573"/>
    </location>
</feature>
<dbReference type="InterPro" id="IPR009011">
    <property type="entry name" value="Man6P_isomerase_rcpt-bd_dom_sf"/>
</dbReference>
<feature type="chain" id="PRO_5041440468" description="Glucosidase 2 subunit beta" evidence="7">
    <location>
        <begin position="34"/>
        <end position="598"/>
    </location>
</feature>
<evidence type="ECO:0000256" key="7">
    <source>
        <dbReference type="SAM" id="SignalP"/>
    </source>
</evidence>
<dbReference type="GO" id="GO:0017177">
    <property type="term" value="C:glucosidase II complex"/>
    <property type="evidence" value="ECO:0007669"/>
    <property type="project" value="TreeGrafter"/>
</dbReference>
<dbReference type="InterPro" id="IPR036607">
    <property type="entry name" value="PRKCSH"/>
</dbReference>
<evidence type="ECO:0000256" key="1">
    <source>
        <dbReference type="ARBA" id="ARBA00022387"/>
    </source>
</evidence>
<dbReference type="Gene3D" id="4.10.400.10">
    <property type="entry name" value="Low-density Lipoprotein Receptor"/>
    <property type="match status" value="1"/>
</dbReference>
<evidence type="ECO:0000256" key="6">
    <source>
        <dbReference type="SAM" id="MobiDB-lite"/>
    </source>
</evidence>
<keyword evidence="10" id="KW-1185">Reference proteome</keyword>
<keyword evidence="2 7" id="KW-0732">Signal</keyword>
<dbReference type="Pfam" id="PF13015">
    <property type="entry name" value="PRKCSH_1"/>
    <property type="match status" value="1"/>
</dbReference>
<keyword evidence="5" id="KW-0175">Coiled coil</keyword>
<feature type="coiled-coil region" evidence="5">
    <location>
        <begin position="238"/>
        <end position="265"/>
    </location>
</feature>
<comment type="caution">
    <text evidence="9">The sequence shown here is derived from an EMBL/GenBank/DDBJ whole genome shotgun (WGS) entry which is preliminary data.</text>
</comment>
<evidence type="ECO:0000256" key="2">
    <source>
        <dbReference type="ARBA" id="ARBA00022729"/>
    </source>
</evidence>
<evidence type="ECO:0000256" key="3">
    <source>
        <dbReference type="ARBA" id="ARBA00022824"/>
    </source>
</evidence>
<dbReference type="RefSeq" id="XP_052942962.1">
    <property type="nucleotide sequence ID" value="XM_053089033.1"/>
</dbReference>